<dbReference type="EMBL" id="JAJKBJ010000002">
    <property type="protein sequence ID" value="MCL9682991.1"/>
    <property type="molecule type" value="Genomic_DNA"/>
</dbReference>
<keyword evidence="3" id="KW-1133">Transmembrane helix</keyword>
<proteinExistence type="predicted"/>
<accession>A0A9X2CYA1</accession>
<dbReference type="Proteomes" id="UP001139721">
    <property type="component" value="Unassembled WGS sequence"/>
</dbReference>
<feature type="transmembrane region" description="Helical" evidence="3">
    <location>
        <begin position="590"/>
        <end position="609"/>
    </location>
</feature>
<dbReference type="RefSeq" id="WP_250420334.1">
    <property type="nucleotide sequence ID" value="NZ_JAJKBJ010000002.1"/>
</dbReference>
<feature type="compositionally biased region" description="Polar residues" evidence="2">
    <location>
        <begin position="674"/>
        <end position="683"/>
    </location>
</feature>
<evidence type="ECO:0000256" key="3">
    <source>
        <dbReference type="SAM" id="Phobius"/>
    </source>
</evidence>
<evidence type="ECO:0000256" key="1">
    <source>
        <dbReference type="SAM" id="Coils"/>
    </source>
</evidence>
<feature type="transmembrane region" description="Helical" evidence="3">
    <location>
        <begin position="473"/>
        <end position="494"/>
    </location>
</feature>
<feature type="coiled-coil region" evidence="1">
    <location>
        <begin position="323"/>
        <end position="440"/>
    </location>
</feature>
<protein>
    <recommendedName>
        <fullName evidence="6">Coiled-coil protein</fullName>
    </recommendedName>
</protein>
<feature type="transmembrane region" description="Helical" evidence="3">
    <location>
        <begin position="302"/>
        <end position="320"/>
    </location>
</feature>
<evidence type="ECO:0008006" key="6">
    <source>
        <dbReference type="Google" id="ProtNLM"/>
    </source>
</evidence>
<evidence type="ECO:0000313" key="4">
    <source>
        <dbReference type="EMBL" id="MCL9682991.1"/>
    </source>
</evidence>
<feature type="transmembrane region" description="Helical" evidence="3">
    <location>
        <begin position="271"/>
        <end position="290"/>
    </location>
</feature>
<feature type="transmembrane region" description="Helical" evidence="3">
    <location>
        <begin position="448"/>
        <end position="467"/>
    </location>
</feature>
<keyword evidence="3" id="KW-0812">Transmembrane</keyword>
<sequence>MATSSLIVQSYLKTFTDGKTNKLRYKQKVKELLKYNRENEGNGFLSPLNYYLSIIETIDPVQFPYMNEAQKEEALRNLRVTFLLLLTQKQYELEYQKTENSKVYTSQISRCHQLIDALQYGKVCKEKKIKPSPDQGYASEGNPVKYLAISFGQWFAEKMVGYMDRKTKTIKEHMGSFNEKRLYWVWGGGLIKTFLELIPADYWNVEQGRQTVKMPDPYTGTLSWSLYYFRFALNFSLLLKHTIQGSWMTSEAEKSTPWQKRFLTQWDQRKFTLLNDFVWATGNALCFFWLYGSGTLGSAGDALTLALLVFDITLAVWEFAEEQTKYNKEMLDYENHIKRLELQLEGTKKDAETAEGYSQRIREYEGQLQAVEVAQAHSLAEDPDNSEELLDYENQIKRLKLLLEGTQKAAEAEEQYARRIREYQAQLNALKKAQKQCQREWEHKKRILIVNVSYAVGLMLAFFLLTAPFLPALAAAGPAGAVLCLALTVICNAIKGGMEIHKTRQSIKETKEEIKNKIDEFKRLMKENPDMDDKEKKFLFLEIKKLMAESKYQRQTVTLQAAHLLRSIIFETFVPAIILVNLIFLPMGPAFWGVIAAVIGLAFLTNFLINHFITPEKEALKPLNAAEYAAFCQNPEQWVEKTSKSQTFFKSSEKPSTAKEPQQDESEEDLDLSFLNSGLSGQL</sequence>
<feature type="coiled-coil region" evidence="1">
    <location>
        <begin position="500"/>
        <end position="527"/>
    </location>
</feature>
<feature type="region of interest" description="Disordered" evidence="2">
    <location>
        <begin position="643"/>
        <end position="683"/>
    </location>
</feature>
<keyword evidence="1" id="KW-0175">Coiled coil</keyword>
<keyword evidence="5" id="KW-1185">Reference proteome</keyword>
<feature type="transmembrane region" description="Helical" evidence="3">
    <location>
        <begin position="564"/>
        <end position="584"/>
    </location>
</feature>
<evidence type="ECO:0000313" key="5">
    <source>
        <dbReference type="Proteomes" id="UP001139721"/>
    </source>
</evidence>
<comment type="caution">
    <text evidence="4">The sequence shown here is derived from an EMBL/GenBank/DDBJ whole genome shotgun (WGS) entry which is preliminary data.</text>
</comment>
<gene>
    <name evidence="4" type="ORF">LOX96_02690</name>
</gene>
<keyword evidence="3" id="KW-0472">Membrane</keyword>
<dbReference type="AlphaFoldDB" id="A0A9X2CYA1"/>
<reference evidence="4" key="1">
    <citation type="submission" date="2021-11" db="EMBL/GenBank/DDBJ databases">
        <title>Legionella maioricencis sp. nov., a new species isolated from hot water samples in Mallorca.</title>
        <authorList>
            <person name="Crespi S."/>
            <person name="Drasar V."/>
            <person name="Salva-Serra F."/>
            <person name="Jaen-Luchoro D."/>
            <person name="Pineiro-Iglesias B."/>
            <person name="Aliaga F."/>
            <person name="Fernandez-Juarez V."/>
            <person name="Coll G."/>
            <person name="Moore E.R.B."/>
            <person name="Bennasar-Figueras A."/>
        </authorList>
    </citation>
    <scope>NUCLEOTIDE SEQUENCE</scope>
    <source>
        <strain evidence="4">HCPI-6</strain>
    </source>
</reference>
<name>A0A9X2CYA1_9GAMM</name>
<evidence type="ECO:0000256" key="2">
    <source>
        <dbReference type="SAM" id="MobiDB-lite"/>
    </source>
</evidence>
<organism evidence="4 5">
    <name type="scientific">Legionella maioricensis</name>
    <dbReference type="NCBI Taxonomy" id="2896528"/>
    <lineage>
        <taxon>Bacteria</taxon>
        <taxon>Pseudomonadati</taxon>
        <taxon>Pseudomonadota</taxon>
        <taxon>Gammaproteobacteria</taxon>
        <taxon>Legionellales</taxon>
        <taxon>Legionellaceae</taxon>
        <taxon>Legionella</taxon>
    </lineage>
</organism>